<dbReference type="RefSeq" id="WP_170204823.1">
    <property type="nucleotide sequence ID" value="NZ_CP051685.1"/>
</dbReference>
<keyword evidence="3" id="KW-1185">Reference proteome</keyword>
<evidence type="ECO:0000313" key="3">
    <source>
        <dbReference type="Proteomes" id="UP000502415"/>
    </source>
</evidence>
<dbReference type="Proteomes" id="UP000502415">
    <property type="component" value="Chromosome"/>
</dbReference>
<gene>
    <name evidence="2" type="ORF">HH212_24310</name>
</gene>
<proteinExistence type="predicted"/>
<name>A0A7Z2ZUJ2_9BURK</name>
<reference evidence="2 3" key="1">
    <citation type="submission" date="2020-04" db="EMBL/GenBank/DDBJ databases">
        <title>Genome sequencing of novel species.</title>
        <authorList>
            <person name="Heo J."/>
            <person name="Kim S.-J."/>
            <person name="Kim J.-S."/>
            <person name="Hong S.-B."/>
            <person name="Kwon S.-W."/>
        </authorList>
    </citation>
    <scope>NUCLEOTIDE SEQUENCE [LARGE SCALE GENOMIC DNA]</scope>
    <source>
        <strain evidence="2 3">GN2-R2</strain>
    </source>
</reference>
<protein>
    <submittedName>
        <fullName evidence="2">Uncharacterized protein</fullName>
    </submittedName>
</protein>
<organism evidence="2 3">
    <name type="scientific">Massilia forsythiae</name>
    <dbReference type="NCBI Taxonomy" id="2728020"/>
    <lineage>
        <taxon>Bacteria</taxon>
        <taxon>Pseudomonadati</taxon>
        <taxon>Pseudomonadota</taxon>
        <taxon>Betaproteobacteria</taxon>
        <taxon>Burkholderiales</taxon>
        <taxon>Oxalobacteraceae</taxon>
        <taxon>Telluria group</taxon>
        <taxon>Massilia</taxon>
    </lineage>
</organism>
<feature type="compositionally biased region" description="Polar residues" evidence="1">
    <location>
        <begin position="1"/>
        <end position="12"/>
    </location>
</feature>
<evidence type="ECO:0000313" key="2">
    <source>
        <dbReference type="EMBL" id="QJE02741.1"/>
    </source>
</evidence>
<evidence type="ECO:0000256" key="1">
    <source>
        <dbReference type="SAM" id="MobiDB-lite"/>
    </source>
</evidence>
<dbReference type="AlphaFoldDB" id="A0A7Z2ZUJ2"/>
<dbReference type="KEGG" id="mfy:HH212_24310"/>
<feature type="region of interest" description="Disordered" evidence="1">
    <location>
        <begin position="1"/>
        <end position="22"/>
    </location>
</feature>
<accession>A0A7Z2ZUJ2</accession>
<dbReference type="EMBL" id="CP051685">
    <property type="protein sequence ID" value="QJE02741.1"/>
    <property type="molecule type" value="Genomic_DNA"/>
</dbReference>
<sequence length="92" mass="9911">MKRHTITLNAPTSAGGKVLSASSSGSINGMTIAQATQSYCQINLSDIRKSAILIATKRRQREISPLLKLFPMIDISLSMKLAKSHSPILSTL</sequence>